<evidence type="ECO:0000313" key="3">
    <source>
        <dbReference type="Proteomes" id="UP001058461"/>
    </source>
</evidence>
<keyword evidence="3" id="KW-1185">Reference proteome</keyword>
<reference evidence="2" key="1">
    <citation type="submission" date="2021-04" db="EMBL/GenBank/DDBJ databases">
        <title>Oceanospirillales bacteria with DddD are important DMSP degraders in coastal seawater.</title>
        <authorList>
            <person name="Liu J."/>
        </authorList>
    </citation>
    <scope>NUCLEOTIDE SEQUENCE</scope>
    <source>
        <strain evidence="2">D13-1</strain>
    </source>
</reference>
<dbReference type="InterPro" id="IPR057271">
    <property type="entry name" value="YagK_YfjJ_C"/>
</dbReference>
<proteinExistence type="predicted"/>
<organism evidence="2 3">
    <name type="scientific">Marinobacterium rhizophilum</name>
    <dbReference type="NCBI Taxonomy" id="420402"/>
    <lineage>
        <taxon>Bacteria</taxon>
        <taxon>Pseudomonadati</taxon>
        <taxon>Pseudomonadota</taxon>
        <taxon>Gammaproteobacteria</taxon>
        <taxon>Oceanospirillales</taxon>
        <taxon>Oceanospirillaceae</taxon>
        <taxon>Marinobacterium</taxon>
    </lineage>
</organism>
<evidence type="ECO:0000313" key="2">
    <source>
        <dbReference type="EMBL" id="UTW11982.1"/>
    </source>
</evidence>
<feature type="domain" description="YagK/YfjJ C-terminal" evidence="1">
    <location>
        <begin position="48"/>
        <end position="215"/>
    </location>
</feature>
<dbReference type="EMBL" id="CP073347">
    <property type="protein sequence ID" value="UTW11982.1"/>
    <property type="molecule type" value="Genomic_DNA"/>
</dbReference>
<evidence type="ECO:0000259" key="1">
    <source>
        <dbReference type="Pfam" id="PF11726"/>
    </source>
</evidence>
<dbReference type="Pfam" id="PF11726">
    <property type="entry name" value="YagK_YfjJ_C"/>
    <property type="match status" value="1"/>
</dbReference>
<name>A0ABY5HHZ2_9GAMM</name>
<protein>
    <submittedName>
        <fullName evidence="2">Inovirus Gp2 family protein</fullName>
    </submittedName>
</protein>
<accession>A0ABY5HHZ2</accession>
<dbReference type="Proteomes" id="UP001058461">
    <property type="component" value="Chromosome"/>
</dbReference>
<gene>
    <name evidence="2" type="ORF">KDW95_22570</name>
</gene>
<sequence>MYQKRVLENHNLTLWNESKYCGWPLYEGGPLVKEYLDRLLYVIDNATQEFERVFAVRVDLRCSGLTGDILSGNDAMERFKKALDSRMASYQQRRARQGKPVYRSTIRMVWARELKDARTPHYHLLLLFNREVFCSLGEYHSSKGSLMTMILNAWCSAVGIPYHINPGLVHVPDNPEYFLNRSDSYVQMADLFSRASYLCKVDTKCFGRGFQSFGSTRK</sequence>
<dbReference type="RefSeq" id="WP_255854032.1">
    <property type="nucleotide sequence ID" value="NZ_CP073347.1"/>
</dbReference>